<dbReference type="GO" id="GO:0071555">
    <property type="term" value="P:cell wall organization"/>
    <property type="evidence" value="ECO:0007669"/>
    <property type="project" value="TreeGrafter"/>
</dbReference>
<keyword evidence="4" id="KW-0812">Transmembrane</keyword>
<organism evidence="6 7">
    <name type="scientific">Sphingobacterium spiritivorum</name>
    <name type="common">Flavobacterium spiritivorum</name>
    <dbReference type="NCBI Taxonomy" id="258"/>
    <lineage>
        <taxon>Bacteria</taxon>
        <taxon>Pseudomonadati</taxon>
        <taxon>Bacteroidota</taxon>
        <taxon>Sphingobacteriia</taxon>
        <taxon>Sphingobacteriales</taxon>
        <taxon>Sphingobacteriaceae</taxon>
        <taxon>Sphingobacterium</taxon>
    </lineage>
</organism>
<dbReference type="GO" id="GO:0004180">
    <property type="term" value="F:carboxypeptidase activity"/>
    <property type="evidence" value="ECO:0007669"/>
    <property type="project" value="UniProtKB-KW"/>
</dbReference>
<evidence type="ECO:0000313" key="7">
    <source>
        <dbReference type="Proteomes" id="UP000254893"/>
    </source>
</evidence>
<dbReference type="Proteomes" id="UP000254893">
    <property type="component" value="Unassembled WGS sequence"/>
</dbReference>
<dbReference type="InterPro" id="IPR050515">
    <property type="entry name" value="Beta-lactam/transpept"/>
</dbReference>
<dbReference type="InterPro" id="IPR001460">
    <property type="entry name" value="PCN-bd_Tpept"/>
</dbReference>
<dbReference type="Pfam" id="PF03717">
    <property type="entry name" value="PBP_dimer"/>
    <property type="match status" value="1"/>
</dbReference>
<evidence type="ECO:0000256" key="1">
    <source>
        <dbReference type="ARBA" id="ARBA00004370"/>
    </source>
</evidence>
<dbReference type="InterPro" id="IPR036138">
    <property type="entry name" value="PBP_dimer_sf"/>
</dbReference>
<dbReference type="Gene3D" id="3.90.1310.10">
    <property type="entry name" value="Penicillin-binding protein 2a (Domain 2)"/>
    <property type="match status" value="1"/>
</dbReference>
<proteinExistence type="predicted"/>
<dbReference type="InterPro" id="IPR005543">
    <property type="entry name" value="PASTA_dom"/>
</dbReference>
<keyword evidence="2" id="KW-0121">Carboxypeptidase</keyword>
<dbReference type="AlphaFoldDB" id="A0A380BRU3"/>
<sequence>MNIRKSILLRVYLAFGLMVLGALVVFAKLVHLQYVDGGKWREISDSLTIQEREVEAARGNIYSNDGSILATSIPEYDLRFDAMAIPEEEEDIFNSKVDSLAYKLAGFFKDRSARQYLGLLKQARSKKQRYVMIMREVTHQDLKKVKDFPLFKSFKVDKDKYSGGLIVERHNKRILPFTNLAARTIGYKNTKGIDTVRVGLEGAYGHYIDGKSGKRLVQRIAGGVWVPINRNMEVAPVDGSDIISTIDVNMQDMAQRALEKQLQIVDADNGCVILMEVKTGEVRAVANFTRDEEGVFREKFNYAIALSAEPGSTFKLASYLALIDDGKIDSSTTVDVGNGTYKVPGHTIKDSHAPRKSIMSAKYAFEQSSNVAITKLVNTHYKDDPSKFTDKLYSMGLGKALQLQIPGEGEPKIKTPKAKSWSKLSLVQMAYGYELLMTPLQTLTLYNAVANDGKMIAPVFVKEIRHLGNTVEHFQARVIKDKIASEHALSEIRGMMEGTMIEGTGKTLRNPLYTSAGKTGTAQIADGARGYRQRKYQSSFAGYFPAENPKYSMIVVIRNPRKGYYGASTAGPVFKELADMVFANDLSMHGTFSSRKVNPAGGKTPLTLKGSREASMKVYEALGIRSFDWNAVAQGVVDTSSRGVPFVDVKVKEGIVPDVKGMGLIDAMYTMENAGFKTYVSGKGKVIEQSLIPGSKLKFGTQVAIVLN</sequence>
<dbReference type="GO" id="GO:0008658">
    <property type="term" value="F:penicillin binding"/>
    <property type="evidence" value="ECO:0007669"/>
    <property type="project" value="InterPro"/>
</dbReference>
<dbReference type="InterPro" id="IPR012338">
    <property type="entry name" value="Beta-lactam/transpept-like"/>
</dbReference>
<keyword evidence="3 4" id="KW-0472">Membrane</keyword>
<dbReference type="PANTHER" id="PTHR30627">
    <property type="entry name" value="PEPTIDOGLYCAN D,D-TRANSPEPTIDASE"/>
    <property type="match status" value="1"/>
</dbReference>
<dbReference type="GO" id="GO:0005886">
    <property type="term" value="C:plasma membrane"/>
    <property type="evidence" value="ECO:0007669"/>
    <property type="project" value="TreeGrafter"/>
</dbReference>
<evidence type="ECO:0000313" key="6">
    <source>
        <dbReference type="EMBL" id="SUJ06007.1"/>
    </source>
</evidence>
<dbReference type="CDD" id="cd06575">
    <property type="entry name" value="PASTA_Pbp2x-like_2"/>
    <property type="match status" value="1"/>
</dbReference>
<dbReference type="EMBL" id="UGYW01000002">
    <property type="protein sequence ID" value="SUJ06007.1"/>
    <property type="molecule type" value="Genomic_DNA"/>
</dbReference>
<gene>
    <name evidence="6" type="primary">penA_1</name>
    <name evidence="6" type="ORF">NCTC11388_01602</name>
</gene>
<dbReference type="Pfam" id="PF03793">
    <property type="entry name" value="PASTA"/>
    <property type="match status" value="1"/>
</dbReference>
<keyword evidence="2" id="KW-0645">Protease</keyword>
<feature type="transmembrane region" description="Helical" evidence="4">
    <location>
        <begin position="7"/>
        <end position="27"/>
    </location>
</feature>
<dbReference type="SUPFAM" id="SSF56601">
    <property type="entry name" value="beta-lactamase/transpeptidase-like"/>
    <property type="match status" value="1"/>
</dbReference>
<comment type="subcellular location">
    <subcellularLocation>
        <location evidence="1">Membrane</location>
    </subcellularLocation>
</comment>
<dbReference type="RefSeq" id="WP_115169735.1">
    <property type="nucleotide sequence ID" value="NZ_UGYW01000002.1"/>
</dbReference>
<keyword evidence="2" id="KW-0378">Hydrolase</keyword>
<dbReference type="SMART" id="SM00740">
    <property type="entry name" value="PASTA"/>
    <property type="match status" value="1"/>
</dbReference>
<accession>A0A380BRU3</accession>
<evidence type="ECO:0000256" key="3">
    <source>
        <dbReference type="ARBA" id="ARBA00023136"/>
    </source>
</evidence>
<protein>
    <submittedName>
        <fullName evidence="6">Penicillin-binding protein 2</fullName>
    </submittedName>
</protein>
<keyword evidence="4" id="KW-1133">Transmembrane helix</keyword>
<dbReference type="Gene3D" id="3.40.710.10">
    <property type="entry name" value="DD-peptidase/beta-lactamase superfamily"/>
    <property type="match status" value="1"/>
</dbReference>
<name>A0A380BRU3_SPHSI</name>
<evidence type="ECO:0000259" key="5">
    <source>
        <dbReference type="PROSITE" id="PS51178"/>
    </source>
</evidence>
<dbReference type="SUPFAM" id="SSF54184">
    <property type="entry name" value="Penicillin-binding protein 2x (pbp-2x), c-terminal domain"/>
    <property type="match status" value="1"/>
</dbReference>
<dbReference type="SUPFAM" id="SSF56519">
    <property type="entry name" value="Penicillin binding protein dimerisation domain"/>
    <property type="match status" value="1"/>
</dbReference>
<dbReference type="Gene3D" id="3.30.10.20">
    <property type="match status" value="1"/>
</dbReference>
<dbReference type="InterPro" id="IPR005311">
    <property type="entry name" value="PBP_dimer"/>
</dbReference>
<reference evidence="6 7" key="1">
    <citation type="submission" date="2018-06" db="EMBL/GenBank/DDBJ databases">
        <authorList>
            <consortium name="Pathogen Informatics"/>
            <person name="Doyle S."/>
        </authorList>
    </citation>
    <scope>NUCLEOTIDE SEQUENCE [LARGE SCALE GENOMIC DNA]</scope>
    <source>
        <strain evidence="6 7">NCTC11388</strain>
    </source>
</reference>
<evidence type="ECO:0000256" key="4">
    <source>
        <dbReference type="SAM" id="Phobius"/>
    </source>
</evidence>
<dbReference type="Pfam" id="PF00905">
    <property type="entry name" value="Transpeptidase"/>
    <property type="match status" value="1"/>
</dbReference>
<dbReference type="PROSITE" id="PS51178">
    <property type="entry name" value="PASTA"/>
    <property type="match status" value="1"/>
</dbReference>
<dbReference type="Gene3D" id="3.30.450.330">
    <property type="match status" value="1"/>
</dbReference>
<evidence type="ECO:0000256" key="2">
    <source>
        <dbReference type="ARBA" id="ARBA00022645"/>
    </source>
</evidence>
<feature type="domain" description="PASTA" evidence="5">
    <location>
        <begin position="650"/>
        <end position="708"/>
    </location>
</feature>
<dbReference type="PANTHER" id="PTHR30627:SF1">
    <property type="entry name" value="PEPTIDOGLYCAN D,D-TRANSPEPTIDASE FTSI"/>
    <property type="match status" value="1"/>
</dbReference>